<feature type="transmembrane region" description="Helical" evidence="10">
    <location>
        <begin position="140"/>
        <end position="160"/>
    </location>
</feature>
<evidence type="ECO:0000256" key="5">
    <source>
        <dbReference type="ARBA" id="ARBA00022679"/>
    </source>
</evidence>
<feature type="domain" description="Protein O-mannosyl-transferase C-terminal four TM" evidence="12">
    <location>
        <begin position="236"/>
        <end position="422"/>
    </location>
</feature>
<gene>
    <name evidence="13" type="ORF">A3G14_04150</name>
</gene>
<dbReference type="GO" id="GO:0005886">
    <property type="term" value="C:plasma membrane"/>
    <property type="evidence" value="ECO:0007669"/>
    <property type="project" value="UniProtKB-SubCell"/>
</dbReference>
<dbReference type="Proteomes" id="UP000177300">
    <property type="component" value="Unassembled WGS sequence"/>
</dbReference>
<dbReference type="UniPathway" id="UPA00378"/>
<comment type="pathway">
    <text evidence="2 10">Protein modification; protein glycosylation.</text>
</comment>
<dbReference type="PANTHER" id="PTHR10050">
    <property type="entry name" value="DOLICHYL-PHOSPHATE-MANNOSE--PROTEIN MANNOSYLTRANSFERASE"/>
    <property type="match status" value="1"/>
</dbReference>
<dbReference type="EMBL" id="MFBY01000060">
    <property type="protein sequence ID" value="OGE12245.1"/>
    <property type="molecule type" value="Genomic_DNA"/>
</dbReference>
<dbReference type="AlphaFoldDB" id="A0A1F5I7E6"/>
<evidence type="ECO:0000256" key="3">
    <source>
        <dbReference type="ARBA" id="ARBA00007222"/>
    </source>
</evidence>
<proteinExistence type="inferred from homology"/>
<keyword evidence="10" id="KW-1003">Cell membrane</keyword>
<dbReference type="PANTHER" id="PTHR10050:SF53">
    <property type="entry name" value="CHROMOSOME UNDETERMINED SCAFFOLD_67, WHOLE GENOME SHOTGUN SEQUENCE"/>
    <property type="match status" value="1"/>
</dbReference>
<evidence type="ECO:0000256" key="10">
    <source>
        <dbReference type="RuleBase" id="RU367007"/>
    </source>
</evidence>
<evidence type="ECO:0000313" key="13">
    <source>
        <dbReference type="EMBL" id="OGE12245.1"/>
    </source>
</evidence>
<feature type="transmembrane region" description="Helical" evidence="10">
    <location>
        <begin position="332"/>
        <end position="348"/>
    </location>
</feature>
<feature type="transmembrane region" description="Helical" evidence="10">
    <location>
        <begin position="354"/>
        <end position="371"/>
    </location>
</feature>
<dbReference type="Pfam" id="PF02366">
    <property type="entry name" value="PMT"/>
    <property type="match status" value="1"/>
</dbReference>
<accession>A0A1F5I7E6</accession>
<comment type="function">
    <text evidence="10">Protein O-mannosyltransferase that catalyzes the transfer of a single mannose residue from a polyprenol phospho-mannosyl lipidic donor to the hydroxyl group of selected serine and threonine residues in acceptor proteins.</text>
</comment>
<evidence type="ECO:0000256" key="4">
    <source>
        <dbReference type="ARBA" id="ARBA00022676"/>
    </source>
</evidence>
<protein>
    <recommendedName>
        <fullName evidence="9 10">Polyprenol-phosphate-mannose--protein mannosyltransferase</fullName>
        <ecNumber evidence="10">2.4.1.-</ecNumber>
    </recommendedName>
</protein>
<sequence>MPKKLVIFIILLTLFSLAIRLFRIGEPDHYYFDEVYHVVTARAYANNEPAAYDPFSPPPEEGTAYDWLHPPLAKLIQAASIKVFGDKPFALRLPSVIFGTALVPATFILAFLLFGSTVAVFAALVIAFENLTLVMSRITMNDIFLTFFVVCSFVFAYLYTLKRSTKNLLLTAIFLGFAVATKWPGLYAIAVVFGFVMLCDFREKRLNFKPLLLIIIPTLMYFGSYSQYFLQGRSIDEFIGLHQQIWWYQNRSDLSHSYGTTALFCTPNGLDTEKSWCPWVLNIRGVYFSYEGYGSENAGYIYALGNPIVFWLGIVATSYVVGKFVQRRSMKILLILLGYFIFWLPWIFTPRLLFLYHYLPSIPFLAIVLGYEFRDIYHSKFKFVAIFLMAVIAIAFLYFFPISTGWPIEVSSIDRFMWLRTWR</sequence>
<evidence type="ECO:0000259" key="12">
    <source>
        <dbReference type="Pfam" id="PF16192"/>
    </source>
</evidence>
<dbReference type="InterPro" id="IPR003342">
    <property type="entry name" value="ArnT-like_N"/>
</dbReference>
<keyword evidence="7 10" id="KW-1133">Transmembrane helix</keyword>
<evidence type="ECO:0000256" key="6">
    <source>
        <dbReference type="ARBA" id="ARBA00022692"/>
    </source>
</evidence>
<keyword evidence="8 10" id="KW-0472">Membrane</keyword>
<reference evidence="13 14" key="1">
    <citation type="journal article" date="2016" name="Nat. Commun.">
        <title>Thousands of microbial genomes shed light on interconnected biogeochemical processes in an aquifer system.</title>
        <authorList>
            <person name="Anantharaman K."/>
            <person name="Brown C.T."/>
            <person name="Hug L.A."/>
            <person name="Sharon I."/>
            <person name="Castelle C.J."/>
            <person name="Probst A.J."/>
            <person name="Thomas B.C."/>
            <person name="Singh A."/>
            <person name="Wilkins M.J."/>
            <person name="Karaoz U."/>
            <person name="Brodie E.L."/>
            <person name="Williams K.H."/>
            <person name="Hubbard S.S."/>
            <person name="Banfield J.F."/>
        </authorList>
    </citation>
    <scope>NUCLEOTIDE SEQUENCE [LARGE SCALE GENOMIC DNA]</scope>
</reference>
<comment type="similarity">
    <text evidence="3 10">Belongs to the glycosyltransferase 39 family.</text>
</comment>
<feature type="transmembrane region" description="Helical" evidence="10">
    <location>
        <begin position="383"/>
        <end position="402"/>
    </location>
</feature>
<feature type="transmembrane region" description="Helical" evidence="10">
    <location>
        <begin position="300"/>
        <end position="320"/>
    </location>
</feature>
<comment type="caution">
    <text evidence="13">The sequence shown here is derived from an EMBL/GenBank/DDBJ whole genome shotgun (WGS) entry which is preliminary data.</text>
</comment>
<dbReference type="GO" id="GO:0004169">
    <property type="term" value="F:dolichyl-phosphate-mannose-protein mannosyltransferase activity"/>
    <property type="evidence" value="ECO:0007669"/>
    <property type="project" value="UniProtKB-UniRule"/>
</dbReference>
<evidence type="ECO:0000256" key="2">
    <source>
        <dbReference type="ARBA" id="ARBA00004922"/>
    </source>
</evidence>
<feature type="transmembrane region" description="Helical" evidence="10">
    <location>
        <begin position="172"/>
        <end position="199"/>
    </location>
</feature>
<dbReference type="InterPro" id="IPR027005">
    <property type="entry name" value="PMT-like"/>
</dbReference>
<keyword evidence="5 10" id="KW-0808">Transferase</keyword>
<evidence type="ECO:0000259" key="11">
    <source>
        <dbReference type="Pfam" id="PF02366"/>
    </source>
</evidence>
<evidence type="ECO:0000256" key="7">
    <source>
        <dbReference type="ARBA" id="ARBA00022989"/>
    </source>
</evidence>
<feature type="domain" description="ArnT-like N-terminal" evidence="11">
    <location>
        <begin position="11"/>
        <end position="196"/>
    </location>
</feature>
<dbReference type="GO" id="GO:0012505">
    <property type="term" value="C:endomembrane system"/>
    <property type="evidence" value="ECO:0007669"/>
    <property type="project" value="UniProtKB-SubCell"/>
</dbReference>
<evidence type="ECO:0000256" key="1">
    <source>
        <dbReference type="ARBA" id="ARBA00004127"/>
    </source>
</evidence>
<dbReference type="InterPro" id="IPR032421">
    <property type="entry name" value="PMT_4TMC"/>
</dbReference>
<comment type="subcellular location">
    <subcellularLocation>
        <location evidence="10">Cell membrane</location>
    </subcellularLocation>
    <subcellularLocation>
        <location evidence="1">Endomembrane system</location>
        <topology evidence="1">Multi-pass membrane protein</topology>
    </subcellularLocation>
</comment>
<name>A0A1F5I7E6_9BACT</name>
<feature type="transmembrane region" description="Helical" evidence="10">
    <location>
        <begin position="96"/>
        <end position="128"/>
    </location>
</feature>
<evidence type="ECO:0000256" key="8">
    <source>
        <dbReference type="ARBA" id="ARBA00023136"/>
    </source>
</evidence>
<feature type="transmembrane region" description="Helical" evidence="10">
    <location>
        <begin position="211"/>
        <end position="230"/>
    </location>
</feature>
<keyword evidence="4 10" id="KW-0328">Glycosyltransferase</keyword>
<dbReference type="EC" id="2.4.1.-" evidence="10"/>
<evidence type="ECO:0000313" key="14">
    <source>
        <dbReference type="Proteomes" id="UP000177300"/>
    </source>
</evidence>
<keyword evidence="6 10" id="KW-0812">Transmembrane</keyword>
<organism evidence="13 14">
    <name type="scientific">Candidatus Curtissbacteria bacterium RIFCSPLOWO2_12_FULL_38_9</name>
    <dbReference type="NCBI Taxonomy" id="1797735"/>
    <lineage>
        <taxon>Bacteria</taxon>
        <taxon>Candidatus Curtissiibacteriota</taxon>
    </lineage>
</organism>
<evidence type="ECO:0000256" key="9">
    <source>
        <dbReference type="ARBA" id="ARBA00093617"/>
    </source>
</evidence>
<dbReference type="Pfam" id="PF16192">
    <property type="entry name" value="PMT_4TMC"/>
    <property type="match status" value="1"/>
</dbReference>